<dbReference type="InterPro" id="IPR010994">
    <property type="entry name" value="RuvA_2-like"/>
</dbReference>
<gene>
    <name evidence="2" type="ORF">MNBD_GAMMA21-585</name>
</gene>
<reference evidence="2" key="1">
    <citation type="submission" date="2018-06" db="EMBL/GenBank/DDBJ databases">
        <authorList>
            <person name="Zhirakovskaya E."/>
        </authorList>
    </citation>
    <scope>NUCLEOTIDE SEQUENCE</scope>
</reference>
<dbReference type="PANTHER" id="PTHR21180:SF32">
    <property type="entry name" value="ENDONUCLEASE_EXONUCLEASE_PHOSPHATASE FAMILY DOMAIN-CONTAINING PROTEIN 1"/>
    <property type="match status" value="1"/>
</dbReference>
<dbReference type="GO" id="GO:0015627">
    <property type="term" value="C:type II protein secretion system complex"/>
    <property type="evidence" value="ECO:0007669"/>
    <property type="project" value="TreeGrafter"/>
</dbReference>
<dbReference type="InterPro" id="IPR004509">
    <property type="entry name" value="Competence_ComEA_HhH"/>
</dbReference>
<dbReference type="EMBL" id="UOFR01000007">
    <property type="protein sequence ID" value="VAW90848.1"/>
    <property type="molecule type" value="Genomic_DNA"/>
</dbReference>
<accession>A0A3B0ZBT2</accession>
<dbReference type="Gene3D" id="1.10.150.280">
    <property type="entry name" value="AF1531-like domain"/>
    <property type="match status" value="1"/>
</dbReference>
<feature type="domain" description="Helix-hairpin-helix DNA-binding motif class 1" evidence="1">
    <location>
        <begin position="37"/>
        <end position="56"/>
    </location>
</feature>
<evidence type="ECO:0000313" key="2">
    <source>
        <dbReference type="EMBL" id="VAW90848.1"/>
    </source>
</evidence>
<dbReference type="SMART" id="SM00278">
    <property type="entry name" value="HhH1"/>
    <property type="match status" value="2"/>
</dbReference>
<sequence length="104" mass="11155">MNVLNLLRKVILISSLIVVAGFSQAAPVNINTADAATLAENISGIGPKKAQAIVTYRKTNGPFKNVQELTNVKGIGQKTLEKNMDDLLISSASQKMTKKKTSKN</sequence>
<dbReference type="InterPro" id="IPR051675">
    <property type="entry name" value="Endo/Exo/Phosphatase_dom_1"/>
</dbReference>
<organism evidence="2">
    <name type="scientific">hydrothermal vent metagenome</name>
    <dbReference type="NCBI Taxonomy" id="652676"/>
    <lineage>
        <taxon>unclassified sequences</taxon>
        <taxon>metagenomes</taxon>
        <taxon>ecological metagenomes</taxon>
    </lineage>
</organism>
<dbReference type="NCBIfam" id="TIGR00426">
    <property type="entry name" value="competence protein ComEA helix-hairpin-helix repeat region"/>
    <property type="match status" value="1"/>
</dbReference>
<dbReference type="PANTHER" id="PTHR21180">
    <property type="entry name" value="ENDONUCLEASE/EXONUCLEASE/PHOSPHATASE FAMILY DOMAIN-CONTAINING PROTEIN 1"/>
    <property type="match status" value="1"/>
</dbReference>
<dbReference type="GO" id="GO:0015628">
    <property type="term" value="P:protein secretion by the type II secretion system"/>
    <property type="evidence" value="ECO:0007669"/>
    <property type="project" value="TreeGrafter"/>
</dbReference>
<dbReference type="AlphaFoldDB" id="A0A3B0ZBT2"/>
<dbReference type="GO" id="GO:0006281">
    <property type="term" value="P:DNA repair"/>
    <property type="evidence" value="ECO:0007669"/>
    <property type="project" value="InterPro"/>
</dbReference>
<evidence type="ECO:0000259" key="1">
    <source>
        <dbReference type="SMART" id="SM00278"/>
    </source>
</evidence>
<feature type="domain" description="Helix-hairpin-helix DNA-binding motif class 1" evidence="1">
    <location>
        <begin position="67"/>
        <end position="86"/>
    </location>
</feature>
<dbReference type="SUPFAM" id="SSF47781">
    <property type="entry name" value="RuvA domain 2-like"/>
    <property type="match status" value="1"/>
</dbReference>
<proteinExistence type="predicted"/>
<name>A0A3B0ZBT2_9ZZZZ</name>
<protein>
    <submittedName>
        <fullName evidence="2">Competence protein ComEA helix-hairpin-helix repeat protein</fullName>
    </submittedName>
</protein>
<dbReference type="Pfam" id="PF12836">
    <property type="entry name" value="HHH_3"/>
    <property type="match status" value="1"/>
</dbReference>
<dbReference type="InterPro" id="IPR003583">
    <property type="entry name" value="Hlx-hairpin-Hlx_DNA-bd_motif"/>
</dbReference>
<dbReference type="GO" id="GO:0003677">
    <property type="term" value="F:DNA binding"/>
    <property type="evidence" value="ECO:0007669"/>
    <property type="project" value="InterPro"/>
</dbReference>